<gene>
    <name evidence="2" type="ORF">JY500_00900</name>
</gene>
<keyword evidence="1" id="KW-0732">Signal</keyword>
<dbReference type="PROSITE" id="PS51257">
    <property type="entry name" value="PROKAR_LIPOPROTEIN"/>
    <property type="match status" value="1"/>
</dbReference>
<name>A0ABX7M668_9RHOO</name>
<dbReference type="RefSeq" id="WP_206254744.1">
    <property type="nucleotide sequence ID" value="NZ_CP071060.1"/>
</dbReference>
<evidence type="ECO:0008006" key="4">
    <source>
        <dbReference type="Google" id="ProtNLM"/>
    </source>
</evidence>
<evidence type="ECO:0000256" key="1">
    <source>
        <dbReference type="SAM" id="SignalP"/>
    </source>
</evidence>
<keyword evidence="3" id="KW-1185">Reference proteome</keyword>
<reference evidence="2 3" key="1">
    <citation type="submission" date="2021-02" db="EMBL/GenBank/DDBJ databases">
        <title>Niveibacterium changnyeongensis HC41.</title>
        <authorList>
            <person name="Kang M."/>
        </authorList>
    </citation>
    <scope>NUCLEOTIDE SEQUENCE [LARGE SCALE GENOMIC DNA]</scope>
    <source>
        <strain evidence="2 3">HC41</strain>
    </source>
</reference>
<accession>A0ABX7M668</accession>
<evidence type="ECO:0000313" key="3">
    <source>
        <dbReference type="Proteomes" id="UP000663570"/>
    </source>
</evidence>
<feature type="chain" id="PRO_5045541008" description="Lipoprotein" evidence="1">
    <location>
        <begin position="27"/>
        <end position="97"/>
    </location>
</feature>
<dbReference type="Proteomes" id="UP000663570">
    <property type="component" value="Chromosome"/>
</dbReference>
<organism evidence="2 3">
    <name type="scientific">Niveibacterium microcysteis</name>
    <dbReference type="NCBI Taxonomy" id="2811415"/>
    <lineage>
        <taxon>Bacteria</taxon>
        <taxon>Pseudomonadati</taxon>
        <taxon>Pseudomonadota</taxon>
        <taxon>Betaproteobacteria</taxon>
        <taxon>Rhodocyclales</taxon>
        <taxon>Rhodocyclaceae</taxon>
        <taxon>Niveibacterium</taxon>
    </lineage>
</organism>
<dbReference type="EMBL" id="CP071060">
    <property type="protein sequence ID" value="QSI77241.1"/>
    <property type="molecule type" value="Genomic_DNA"/>
</dbReference>
<feature type="signal peptide" evidence="1">
    <location>
        <begin position="1"/>
        <end position="26"/>
    </location>
</feature>
<sequence>MPRLAHLTTLALVACLLSACANVHLAGPYNQRAIEQAQRDSIEWQKIGVPERAADANARAHQLQQRVDRDEVSFTEFALSVLMDALFGGWRDAPGKQ</sequence>
<evidence type="ECO:0000313" key="2">
    <source>
        <dbReference type="EMBL" id="QSI77241.1"/>
    </source>
</evidence>
<protein>
    <recommendedName>
        <fullName evidence="4">Lipoprotein</fullName>
    </recommendedName>
</protein>
<proteinExistence type="predicted"/>